<dbReference type="Gene3D" id="3.40.309.10">
    <property type="entry name" value="Aldehyde Dehydrogenase, Chain A, domain 2"/>
    <property type="match status" value="1"/>
</dbReference>
<dbReference type="SUPFAM" id="SSF51395">
    <property type="entry name" value="FMN-linked oxidoreductases"/>
    <property type="match status" value="1"/>
</dbReference>
<dbReference type="InterPro" id="IPR000262">
    <property type="entry name" value="FMN-dep_DH"/>
</dbReference>
<dbReference type="PROSITE" id="PS51349">
    <property type="entry name" value="FMN_HYDROXY_ACID_DH_2"/>
    <property type="match status" value="1"/>
</dbReference>
<dbReference type="Pfam" id="PF01070">
    <property type="entry name" value="FMN_dh"/>
    <property type="match status" value="1"/>
</dbReference>
<dbReference type="InterPro" id="IPR029510">
    <property type="entry name" value="Ald_DH_CS_GLU"/>
</dbReference>
<dbReference type="Pfam" id="PF00171">
    <property type="entry name" value="Aldedh"/>
    <property type="match status" value="1"/>
</dbReference>
<dbReference type="CDD" id="cd07106">
    <property type="entry name" value="ALDH_AldA-AAD23400"/>
    <property type="match status" value="1"/>
</dbReference>
<evidence type="ECO:0000256" key="7">
    <source>
        <dbReference type="RuleBase" id="RU003345"/>
    </source>
</evidence>
<dbReference type="InterPro" id="IPR016162">
    <property type="entry name" value="Ald_DH_N"/>
</dbReference>
<dbReference type="InterPro" id="IPR016161">
    <property type="entry name" value="Ald_DH/histidinol_DH"/>
</dbReference>
<dbReference type="Gene3D" id="3.30.43.10">
    <property type="entry name" value="Uridine Diphospho-n-acetylenolpyruvylglucosamine Reductase, domain 2"/>
    <property type="match status" value="1"/>
</dbReference>
<feature type="non-terminal residue" evidence="10">
    <location>
        <position position="1"/>
    </location>
</feature>
<evidence type="ECO:0000256" key="2">
    <source>
        <dbReference type="ARBA" id="ARBA00009986"/>
    </source>
</evidence>
<dbReference type="Proteomes" id="UP000434172">
    <property type="component" value="Unassembled WGS sequence"/>
</dbReference>
<dbReference type="PROSITE" id="PS51387">
    <property type="entry name" value="FAD_PCMH"/>
    <property type="match status" value="1"/>
</dbReference>
<dbReference type="PROSITE" id="PS00557">
    <property type="entry name" value="FMN_HYDROXY_ACID_DH_1"/>
    <property type="match status" value="1"/>
</dbReference>
<reference evidence="10 11" key="1">
    <citation type="submission" date="2019-12" db="EMBL/GenBank/DDBJ databases">
        <title>A genome sequence resource for the geographically widespread anthracnose pathogen Colletotrichum asianum.</title>
        <authorList>
            <person name="Meng Y."/>
        </authorList>
    </citation>
    <scope>NUCLEOTIDE SEQUENCE [LARGE SCALE GENOMIC DNA]</scope>
    <source>
        <strain evidence="10 11">ICMP 18580</strain>
    </source>
</reference>
<dbReference type="SUPFAM" id="SSF56176">
    <property type="entry name" value="FAD-binding/transporter-associated domain-like"/>
    <property type="match status" value="1"/>
</dbReference>
<dbReference type="InterPro" id="IPR044086">
    <property type="entry name" value="LUC3-like"/>
</dbReference>
<dbReference type="Pfam" id="PF01565">
    <property type="entry name" value="FAD_binding_4"/>
    <property type="match status" value="1"/>
</dbReference>
<comment type="similarity">
    <text evidence="2 7">Belongs to the aldehyde dehydrogenase family.</text>
</comment>
<sequence length="1181" mass="128446">DCRKPFYVSHKTTIMNGTDSTLSFLTFCNVIDGASTTTTETRHGINPSTLEANPEVPISQLEDVDRAVKAARKAFGTWRLVPAEDRRKTVAAFAASLGEHLQDFATMLVKEQGRPMWGAQMEVSASVDRLAATAKISLPETVVEDTEKRQIVTRYTPLGVVCAIVPWNFPINLACTKLGAALVAGNAFVLKPSPFTPYCGLKLCELAQRFFPPGVVQCLSGDDRLGPWLTAHPGIDKISFTGSTDTGRKVMESCSRGLKRVTLELGGNDAAIVFPDVDVTSTATAIAQTCLFNTSQVCLTIKRIYVHTDIYPQFLRAFSAVVESFKPGDGFAEGALLGPLQNETQFKKIQDMVSEVRSANLKIVSGNTSSATIGKGYFIAPVVVDNPPDDAPVVTREPFGPIIPLLTWSYEEDVIQRANDSKLGLGASVWTQNLDHGAKVARRLEAGSVWINNHMDLGSSAPFGGHKESGFGVEGGLAGILAETAGRGGGMVFQLYVPKVKKDAEGLILKAKELGFDALAVTVDAPVIGKRDVDDRFKALLDYEAGVVAQDSVTHPPFPGEEAETLRGHHCSSFEWSDIPWIRGLWGDRPIILKGIQTWEDALEATKYGVDCIYLSNHGGRQFDHAPSSVRVLRDIRLRCPEVFKSFDIYVDGGVMRGTDVVKALCLGARAVGIGRGFMYALSAYGTEGVLKAISILSDEIQTTMRLLGVTDLRQLNESYIDLNDLDGALSMAFITCATNHAMLTSFGDALESAGLKVLRQGTAAYKARDESYFSVSAQLSPGFIVQPSSAAQVSLTVTKLKSMGCNWAVRGGGHATWAGASNTRLNPYGHFLNLKIASIGAGALWRDVYSSLEPYGVTAPGGRTSTVGVAGFLTGGGNNFFSAEVGLGCDNVVNFEVVLASGKIVNANRETNSDLHKTLKGGSNNFGIVTRTDMETVDVVEIWGGQIVYPLSTTEQHIVAYVKWVDNIPNYTKASAVTFWAYSPSAGTVVSTAVHDTANVDHLNMTVELEEPTGYRQVWLTLTGKNDARFIRRAVEAQRKFIESWKNTQDADFLNFITFQTMPALLFRHSIEKGGNVIGMEREKFNAILFQMQHMVRSADAEKEARRQLVALRKELKDYSVAEGIDVEWEYLGYADSTQDPLSTYGPENIKLLKEVAAKYDPEQVFQKRVPGGFKISKVV</sequence>
<dbReference type="InterPro" id="IPR016167">
    <property type="entry name" value="FAD-bd_PCMH_sub1"/>
</dbReference>
<keyword evidence="11" id="KW-1185">Reference proteome</keyword>
<dbReference type="AlphaFoldDB" id="A0A8H3ZK29"/>
<evidence type="ECO:0000256" key="1">
    <source>
        <dbReference type="ARBA" id="ARBA00001917"/>
    </source>
</evidence>
<dbReference type="InterPro" id="IPR008259">
    <property type="entry name" value="FMN_hydac_DH_AS"/>
</dbReference>
<dbReference type="Gene3D" id="3.40.462.20">
    <property type="match status" value="1"/>
</dbReference>
<protein>
    <recommendedName>
        <fullName evidence="4">aldehyde dehydrogenase (NAD(+))</fullName>
        <ecNumber evidence="4">1.2.1.3</ecNumber>
    </recommendedName>
</protein>
<evidence type="ECO:0000259" key="8">
    <source>
        <dbReference type="PROSITE" id="PS51349"/>
    </source>
</evidence>
<comment type="catalytic activity">
    <reaction evidence="5">
        <text>an aldehyde + NAD(+) + H2O = a carboxylate + NADH + 2 H(+)</text>
        <dbReference type="Rhea" id="RHEA:16185"/>
        <dbReference type="ChEBI" id="CHEBI:15377"/>
        <dbReference type="ChEBI" id="CHEBI:15378"/>
        <dbReference type="ChEBI" id="CHEBI:17478"/>
        <dbReference type="ChEBI" id="CHEBI:29067"/>
        <dbReference type="ChEBI" id="CHEBI:57540"/>
        <dbReference type="ChEBI" id="CHEBI:57945"/>
        <dbReference type="EC" id="1.2.1.3"/>
    </reaction>
</comment>
<dbReference type="InterPro" id="IPR036318">
    <property type="entry name" value="FAD-bd_PCMH-like_sf"/>
</dbReference>
<dbReference type="InterPro" id="IPR016166">
    <property type="entry name" value="FAD-bd_PCMH"/>
</dbReference>
<dbReference type="InterPro" id="IPR006094">
    <property type="entry name" value="Oxid_FAD_bind_N"/>
</dbReference>
<dbReference type="Gene3D" id="3.40.605.10">
    <property type="entry name" value="Aldehyde Dehydrogenase, Chain A, domain 1"/>
    <property type="match status" value="1"/>
</dbReference>
<proteinExistence type="inferred from homology"/>
<dbReference type="InterPro" id="IPR015590">
    <property type="entry name" value="Aldehyde_DH_dom"/>
</dbReference>
<gene>
    <name evidence="10" type="ORF">GQ607_009975</name>
</gene>
<dbReference type="GO" id="GO:0071949">
    <property type="term" value="F:FAD binding"/>
    <property type="evidence" value="ECO:0007669"/>
    <property type="project" value="InterPro"/>
</dbReference>
<dbReference type="SUPFAM" id="SSF53720">
    <property type="entry name" value="ALDH-like"/>
    <property type="match status" value="1"/>
</dbReference>
<keyword evidence="3 7" id="KW-0560">Oxidoreductase</keyword>
<feature type="domain" description="FAD-binding PCMH-type" evidence="9">
    <location>
        <begin position="778"/>
        <end position="940"/>
    </location>
</feature>
<dbReference type="EMBL" id="WOWK01000058">
    <property type="protein sequence ID" value="KAF0322734.1"/>
    <property type="molecule type" value="Genomic_DNA"/>
</dbReference>
<feature type="active site" evidence="6">
    <location>
        <position position="264"/>
    </location>
</feature>
<dbReference type="PROSITE" id="PS00687">
    <property type="entry name" value="ALDEHYDE_DEHYDR_GLU"/>
    <property type="match status" value="1"/>
</dbReference>
<dbReference type="FunFam" id="3.40.605.10:FF:000007">
    <property type="entry name" value="NAD/NADP-dependent betaine aldehyde dehydrogenase"/>
    <property type="match status" value="1"/>
</dbReference>
<evidence type="ECO:0000256" key="6">
    <source>
        <dbReference type="PROSITE-ProRule" id="PRU10007"/>
    </source>
</evidence>
<evidence type="ECO:0000256" key="3">
    <source>
        <dbReference type="ARBA" id="ARBA00023002"/>
    </source>
</evidence>
<evidence type="ECO:0000313" key="10">
    <source>
        <dbReference type="EMBL" id="KAF0322734.1"/>
    </source>
</evidence>
<evidence type="ECO:0000313" key="11">
    <source>
        <dbReference type="Proteomes" id="UP000434172"/>
    </source>
</evidence>
<dbReference type="EC" id="1.2.1.3" evidence="4"/>
<dbReference type="InterPro" id="IPR037396">
    <property type="entry name" value="FMN_HAD"/>
</dbReference>
<dbReference type="Gene3D" id="3.30.465.10">
    <property type="match status" value="1"/>
</dbReference>
<organism evidence="10 11">
    <name type="scientific">Colletotrichum asianum</name>
    <dbReference type="NCBI Taxonomy" id="702518"/>
    <lineage>
        <taxon>Eukaryota</taxon>
        <taxon>Fungi</taxon>
        <taxon>Dikarya</taxon>
        <taxon>Ascomycota</taxon>
        <taxon>Pezizomycotina</taxon>
        <taxon>Sordariomycetes</taxon>
        <taxon>Hypocreomycetidae</taxon>
        <taxon>Glomerellales</taxon>
        <taxon>Glomerellaceae</taxon>
        <taxon>Colletotrichum</taxon>
        <taxon>Colletotrichum gloeosporioides species complex</taxon>
    </lineage>
</organism>
<accession>A0A8H3ZK29</accession>
<evidence type="ECO:0000256" key="4">
    <source>
        <dbReference type="ARBA" id="ARBA00024226"/>
    </source>
</evidence>
<dbReference type="GO" id="GO:0004029">
    <property type="term" value="F:aldehyde dehydrogenase (NAD+) activity"/>
    <property type="evidence" value="ECO:0007669"/>
    <property type="project" value="UniProtKB-EC"/>
</dbReference>
<comment type="cofactor">
    <cofactor evidence="1">
        <name>FMN</name>
        <dbReference type="ChEBI" id="CHEBI:58210"/>
    </cofactor>
</comment>
<comment type="caution">
    <text evidence="10">The sequence shown here is derived from an EMBL/GenBank/DDBJ whole genome shotgun (WGS) entry which is preliminary data.</text>
</comment>
<dbReference type="InterPro" id="IPR016163">
    <property type="entry name" value="Ald_DH_C"/>
</dbReference>
<evidence type="ECO:0000259" key="9">
    <source>
        <dbReference type="PROSITE" id="PS51387"/>
    </source>
</evidence>
<name>A0A8H3ZK29_9PEZI</name>
<dbReference type="Gene3D" id="3.20.20.70">
    <property type="entry name" value="Aldolase class I"/>
    <property type="match status" value="1"/>
</dbReference>
<dbReference type="PANTHER" id="PTHR11699">
    <property type="entry name" value="ALDEHYDE DEHYDROGENASE-RELATED"/>
    <property type="match status" value="1"/>
</dbReference>
<dbReference type="InterPro" id="IPR013785">
    <property type="entry name" value="Aldolase_TIM"/>
</dbReference>
<feature type="domain" description="FMN hydroxy acid dehydrogenase" evidence="8">
    <location>
        <begin position="481"/>
        <end position="726"/>
    </location>
</feature>
<dbReference type="InterPro" id="IPR016169">
    <property type="entry name" value="FAD-bd_PCMH_sub2"/>
</dbReference>
<dbReference type="OrthoDB" id="2151789at2759"/>
<evidence type="ECO:0000256" key="5">
    <source>
        <dbReference type="ARBA" id="ARBA00049194"/>
    </source>
</evidence>